<dbReference type="EMBL" id="GBRH01281306">
    <property type="protein sequence ID" value="JAD16589.1"/>
    <property type="molecule type" value="Transcribed_RNA"/>
</dbReference>
<accession>A0A0A8XRQ6</accession>
<dbReference type="AlphaFoldDB" id="A0A0A8XRQ6"/>
<reference evidence="1" key="2">
    <citation type="journal article" date="2015" name="Data Brief">
        <title>Shoot transcriptome of the giant reed, Arundo donax.</title>
        <authorList>
            <person name="Barrero R.A."/>
            <person name="Guerrero F.D."/>
            <person name="Moolhuijzen P."/>
            <person name="Goolsby J.A."/>
            <person name="Tidwell J."/>
            <person name="Bellgard S.E."/>
            <person name="Bellgard M.I."/>
        </authorList>
    </citation>
    <scope>NUCLEOTIDE SEQUENCE</scope>
    <source>
        <tissue evidence="1">Shoot tissue taken approximately 20 cm above the soil surface</tissue>
    </source>
</reference>
<name>A0A0A8XRQ6_ARUDO</name>
<reference evidence="1" key="1">
    <citation type="submission" date="2014-09" db="EMBL/GenBank/DDBJ databases">
        <authorList>
            <person name="Magalhaes I.L.F."/>
            <person name="Oliveira U."/>
            <person name="Santos F.R."/>
            <person name="Vidigal T.H.D.A."/>
            <person name="Brescovit A.D."/>
            <person name="Santos A.J."/>
        </authorList>
    </citation>
    <scope>NUCLEOTIDE SEQUENCE</scope>
    <source>
        <tissue evidence="1">Shoot tissue taken approximately 20 cm above the soil surface</tissue>
    </source>
</reference>
<proteinExistence type="predicted"/>
<organism evidence="1">
    <name type="scientific">Arundo donax</name>
    <name type="common">Giant reed</name>
    <name type="synonym">Donax arundinaceus</name>
    <dbReference type="NCBI Taxonomy" id="35708"/>
    <lineage>
        <taxon>Eukaryota</taxon>
        <taxon>Viridiplantae</taxon>
        <taxon>Streptophyta</taxon>
        <taxon>Embryophyta</taxon>
        <taxon>Tracheophyta</taxon>
        <taxon>Spermatophyta</taxon>
        <taxon>Magnoliopsida</taxon>
        <taxon>Liliopsida</taxon>
        <taxon>Poales</taxon>
        <taxon>Poaceae</taxon>
        <taxon>PACMAD clade</taxon>
        <taxon>Arundinoideae</taxon>
        <taxon>Arundineae</taxon>
        <taxon>Arundo</taxon>
    </lineage>
</organism>
<protein>
    <submittedName>
        <fullName evidence="1">Uncharacterized protein</fullName>
    </submittedName>
</protein>
<sequence length="56" mass="6367">MQACLDDRIWWGFGHFDKLIQQIFLTETGADVTHRVLKTKKKPAGNHGFEVTGPAR</sequence>
<evidence type="ECO:0000313" key="1">
    <source>
        <dbReference type="EMBL" id="JAD16589.1"/>
    </source>
</evidence>